<dbReference type="Gene3D" id="2.60.40.790">
    <property type="match status" value="1"/>
</dbReference>
<comment type="caution">
    <text evidence="2">The sequence shown here is derived from an EMBL/GenBank/DDBJ whole genome shotgun (WGS) entry which is preliminary data.</text>
</comment>
<dbReference type="InterPro" id="IPR008978">
    <property type="entry name" value="HSP20-like_chaperone"/>
</dbReference>
<feature type="domain" description="CS" evidence="1">
    <location>
        <begin position="52"/>
        <end position="146"/>
    </location>
</feature>
<reference evidence="2 3" key="1">
    <citation type="submission" date="2019-09" db="EMBL/GenBank/DDBJ databases">
        <authorList>
            <consortium name="DOE Joint Genome Institute"/>
            <person name="Mondo S.J."/>
            <person name="Navarro-Mendoza M.I."/>
            <person name="Perez-Arques C."/>
            <person name="Panchal S."/>
            <person name="Nicolas F.E."/>
            <person name="Ganguly P."/>
            <person name="Pangilinan J."/>
            <person name="Grigoriev I."/>
            <person name="Heitman J."/>
            <person name="Sanya K."/>
            <person name="Garre V."/>
        </authorList>
    </citation>
    <scope>NUCLEOTIDE SEQUENCE [LARGE SCALE GENOMIC DNA]</scope>
    <source>
        <strain evidence="2 3">MU402</strain>
    </source>
</reference>
<protein>
    <recommendedName>
        <fullName evidence="1">CS domain-containing protein</fullName>
    </recommendedName>
</protein>
<organism evidence="2 3">
    <name type="scientific">Mucor circinelloides f. lusitanicus</name>
    <name type="common">Mucor racemosus var. lusitanicus</name>
    <dbReference type="NCBI Taxonomy" id="29924"/>
    <lineage>
        <taxon>Eukaryota</taxon>
        <taxon>Fungi</taxon>
        <taxon>Fungi incertae sedis</taxon>
        <taxon>Mucoromycota</taxon>
        <taxon>Mucoromycotina</taxon>
        <taxon>Mucoromycetes</taxon>
        <taxon>Mucorales</taxon>
        <taxon>Mucorineae</taxon>
        <taxon>Mucoraceae</taxon>
        <taxon>Mucor</taxon>
    </lineage>
</organism>
<gene>
    <name evidence="2" type="ORF">FB192DRAFT_1050064</name>
</gene>
<dbReference type="InterPro" id="IPR052289">
    <property type="entry name" value="Calcyclin-binding_UBL-bridge"/>
</dbReference>
<evidence type="ECO:0000313" key="2">
    <source>
        <dbReference type="EMBL" id="KAF1804646.1"/>
    </source>
</evidence>
<accession>A0A8H4F3F4</accession>
<dbReference type="EMBL" id="JAAECE010000002">
    <property type="protein sequence ID" value="KAF1804646.1"/>
    <property type="molecule type" value="Genomic_DNA"/>
</dbReference>
<dbReference type="Pfam" id="PF04969">
    <property type="entry name" value="CS"/>
    <property type="match status" value="1"/>
</dbReference>
<sequence length="199" mass="23172">MNTKEEHIQELRRLKDLATVPSVQKVLEDLISENREMREPIKRSKAQIQTIFITTGFAWNQTPTSIVIYVNFKDAGTLSKDNCSINTTPRSLEFNIFNHNSAHHKFKINQLYSFIQPGKSSFKLKEHKIVIILTKKTPDSVWLDLRMKSTQKTYQELERYEKINDLNPNNVHNNNHANFDTPFKEGSYCSHHPVQEESG</sequence>
<dbReference type="Proteomes" id="UP000469890">
    <property type="component" value="Unassembled WGS sequence"/>
</dbReference>
<dbReference type="SUPFAM" id="SSF49764">
    <property type="entry name" value="HSP20-like chaperones"/>
    <property type="match status" value="1"/>
</dbReference>
<proteinExistence type="predicted"/>
<dbReference type="GO" id="GO:0005634">
    <property type="term" value="C:nucleus"/>
    <property type="evidence" value="ECO:0007669"/>
    <property type="project" value="TreeGrafter"/>
</dbReference>
<dbReference type="PANTHER" id="PTHR13164">
    <property type="entry name" value="CALICYLIN BINDING PROTEIN"/>
    <property type="match status" value="1"/>
</dbReference>
<dbReference type="PANTHER" id="PTHR13164:SF3">
    <property type="entry name" value="CALCYCLIN-BINDING PROTEIN"/>
    <property type="match status" value="1"/>
</dbReference>
<dbReference type="AlphaFoldDB" id="A0A8H4F3F4"/>
<evidence type="ECO:0000259" key="1">
    <source>
        <dbReference type="PROSITE" id="PS51203"/>
    </source>
</evidence>
<evidence type="ECO:0000313" key="3">
    <source>
        <dbReference type="Proteomes" id="UP000469890"/>
    </source>
</evidence>
<dbReference type="PROSITE" id="PS51203">
    <property type="entry name" value="CS"/>
    <property type="match status" value="1"/>
</dbReference>
<name>A0A8H4F3F4_MUCCL</name>
<dbReference type="InterPro" id="IPR007052">
    <property type="entry name" value="CS_dom"/>
</dbReference>